<protein>
    <submittedName>
        <fullName evidence="1">Uncharacterized protein</fullName>
    </submittedName>
</protein>
<dbReference type="OrthoDB" id="515968at2"/>
<dbReference type="PATRIC" id="fig|1618023.3.peg.3188"/>
<dbReference type="STRING" id="1618023.UH38_07540"/>
<dbReference type="Proteomes" id="UP000032452">
    <property type="component" value="Unassembled WGS sequence"/>
</dbReference>
<reference evidence="1 2" key="1">
    <citation type="submission" date="2015-02" db="EMBL/GenBank/DDBJ databases">
        <title>Draft genome of a novel marine cyanobacterium (Chroococcales) isolated from South Atlantic Ocean.</title>
        <authorList>
            <person name="Rigonato J."/>
            <person name="Alvarenga D.O."/>
            <person name="Branco L.H."/>
            <person name="Varani A.M."/>
            <person name="Brandini F.P."/>
            <person name="Fiore M.F."/>
        </authorList>
    </citation>
    <scope>NUCLEOTIDE SEQUENCE [LARGE SCALE GENOMIC DNA]</scope>
    <source>
        <strain evidence="1 2">CENA595</strain>
    </source>
</reference>
<dbReference type="AlphaFoldDB" id="A0A0D8ZV77"/>
<dbReference type="EMBL" id="JYON01000006">
    <property type="protein sequence ID" value="KJH72272.1"/>
    <property type="molecule type" value="Genomic_DNA"/>
</dbReference>
<gene>
    <name evidence="1" type="ORF">UH38_07540</name>
</gene>
<keyword evidence="2" id="KW-1185">Reference proteome</keyword>
<sequence>MKTLNSLTSACRYCRYYKPEGRRGGMCQLLGAQVQGSWNACHLAIPAFAPSWENLEQMMKLPDAQPVALDSRTVSCGVNEPSIASNKQKAHSTDVALV</sequence>
<dbReference type="RefSeq" id="WP_045054033.1">
    <property type="nucleotide sequence ID" value="NZ_CAWMDP010000038.1"/>
</dbReference>
<proteinExistence type="predicted"/>
<name>A0A0D8ZV77_9CYAN</name>
<evidence type="ECO:0000313" key="2">
    <source>
        <dbReference type="Proteomes" id="UP000032452"/>
    </source>
</evidence>
<accession>A0A0D8ZV77</accession>
<comment type="caution">
    <text evidence="1">The sequence shown here is derived from an EMBL/GenBank/DDBJ whole genome shotgun (WGS) entry which is preliminary data.</text>
</comment>
<organism evidence="1 2">
    <name type="scientific">Aliterella atlantica CENA595</name>
    <dbReference type="NCBI Taxonomy" id="1618023"/>
    <lineage>
        <taxon>Bacteria</taxon>
        <taxon>Bacillati</taxon>
        <taxon>Cyanobacteriota</taxon>
        <taxon>Cyanophyceae</taxon>
        <taxon>Chroococcidiopsidales</taxon>
        <taxon>Aliterellaceae</taxon>
        <taxon>Aliterella</taxon>
    </lineage>
</organism>
<evidence type="ECO:0000313" key="1">
    <source>
        <dbReference type="EMBL" id="KJH72272.1"/>
    </source>
</evidence>